<dbReference type="HOGENOM" id="CLU_031275_4_0_9"/>
<dbReference type="Proteomes" id="UP000002145">
    <property type="component" value="Chromosome"/>
</dbReference>
<comment type="similarity">
    <text evidence="2">Belongs to the autoinducer-2 exporter (AI-2E) (TC 2.A.86) family.</text>
</comment>
<dbReference type="PANTHER" id="PTHR21716:SF68">
    <property type="entry name" value="TRANSPORT PROTEIN YTVI-RELATED"/>
    <property type="match status" value="1"/>
</dbReference>
<feature type="transmembrane region" description="Helical" evidence="6">
    <location>
        <begin position="213"/>
        <end position="235"/>
    </location>
</feature>
<organism evidence="7 8">
    <name type="scientific">Acetivibrio thermocellus (strain ATCC 27405 / DSM 1237 / JCM 9322 / NBRC 103400 / NCIMB 10682 / NRRL B-4536 / VPI 7372)</name>
    <name type="common">Clostridium thermocellum</name>
    <dbReference type="NCBI Taxonomy" id="203119"/>
    <lineage>
        <taxon>Bacteria</taxon>
        <taxon>Bacillati</taxon>
        <taxon>Bacillota</taxon>
        <taxon>Clostridia</taxon>
        <taxon>Eubacteriales</taxon>
        <taxon>Oscillospiraceae</taxon>
        <taxon>Acetivibrio</taxon>
    </lineage>
</organism>
<dbReference type="GO" id="GO:0016020">
    <property type="term" value="C:membrane"/>
    <property type="evidence" value="ECO:0007669"/>
    <property type="project" value="UniProtKB-SubCell"/>
</dbReference>
<comment type="subcellular location">
    <subcellularLocation>
        <location evidence="1">Membrane</location>
        <topology evidence="1">Multi-pass membrane protein</topology>
    </subcellularLocation>
</comment>
<dbReference type="KEGG" id="cth:Cthe_1013"/>
<keyword evidence="4 6" id="KW-1133">Transmembrane helix</keyword>
<proteinExistence type="inferred from homology"/>
<sequence>MDKRIKLVIRLVLIFGGTVIGILLGLRLAIYFAPFLIAFAISSMIEPVIRFLMKKLKFRRKFAALVSLLLGLSMIAILLLMLFSKLYNEITSLSSSQPEFWKEAYQNISNLINRGLNIYFGLPSEVTAQISSMVSSLSNSVSSLVDSFVKGIYNTAISIPQMVIFIFVTILSTYFISSDRDRIYDYIKDNVPDALLNKIIDIKDSMFTALFGYVKAQLILMTITFCELSLGFTIIGVKRPILLGLVISFIDAFPVLGTGGVLVPWAIYEFLTKDIRMGVSLLILYVIVLVIRQMIEPKVVGEQIGLHPLMTLITMYLGMKFFGLPGLILGPIVTLIFKNIISGMIKHKNLKELINEFIKK</sequence>
<dbReference type="PANTHER" id="PTHR21716">
    <property type="entry name" value="TRANSMEMBRANE PROTEIN"/>
    <property type="match status" value="1"/>
</dbReference>
<evidence type="ECO:0000256" key="4">
    <source>
        <dbReference type="ARBA" id="ARBA00022989"/>
    </source>
</evidence>
<accession>A3DE66</accession>
<dbReference type="GO" id="GO:0055085">
    <property type="term" value="P:transmembrane transport"/>
    <property type="evidence" value="ECO:0007669"/>
    <property type="project" value="TreeGrafter"/>
</dbReference>
<dbReference type="InterPro" id="IPR002549">
    <property type="entry name" value="AI-2E-like"/>
</dbReference>
<dbReference type="InterPro" id="IPR014227">
    <property type="entry name" value="YtvI-like"/>
</dbReference>
<dbReference type="GeneID" id="35805294"/>
<reference evidence="8" key="1">
    <citation type="submission" date="2007-02" db="EMBL/GenBank/DDBJ databases">
        <title>Complete sequence of Clostridium thermocellum ATCC 27405.</title>
        <authorList>
            <consortium name="US DOE Joint Genome Institute"/>
            <person name="Copeland A."/>
            <person name="Lucas S."/>
            <person name="Lapidus A."/>
            <person name="Barry K."/>
            <person name="Detter J.C."/>
            <person name="Glavina del Rio T."/>
            <person name="Hammon N."/>
            <person name="Israni S."/>
            <person name="Dalin E."/>
            <person name="Tice H."/>
            <person name="Pitluck S."/>
            <person name="Chertkov O."/>
            <person name="Brettin T."/>
            <person name="Bruce D."/>
            <person name="Han C."/>
            <person name="Tapia R."/>
            <person name="Gilna P."/>
            <person name="Schmutz J."/>
            <person name="Larimer F."/>
            <person name="Land M."/>
            <person name="Hauser L."/>
            <person name="Kyrpides N."/>
            <person name="Mikhailova N."/>
            <person name="Wu J.H.D."/>
            <person name="Newcomb M."/>
            <person name="Richardson P."/>
        </authorList>
    </citation>
    <scope>NUCLEOTIDE SEQUENCE [LARGE SCALE GENOMIC DNA]</scope>
    <source>
        <strain evidence="8">ATCC 27405 / DSM 1237 / JCM 9322 / NBRC 103400 / NCIMB 10682 / NRRL B-4536 / VPI 7372</strain>
    </source>
</reference>
<dbReference type="EMBL" id="CP000568">
    <property type="protein sequence ID" value="ABN52245.1"/>
    <property type="molecule type" value="Genomic_DNA"/>
</dbReference>
<evidence type="ECO:0000256" key="5">
    <source>
        <dbReference type="ARBA" id="ARBA00023136"/>
    </source>
</evidence>
<name>A3DE66_ACET2</name>
<evidence type="ECO:0000313" key="7">
    <source>
        <dbReference type="EMBL" id="ABN52245.1"/>
    </source>
</evidence>
<dbReference type="AlphaFoldDB" id="A3DE66"/>
<keyword evidence="5 6" id="KW-0472">Membrane</keyword>
<gene>
    <name evidence="7" type="ordered locus">Cthe_1013</name>
</gene>
<dbReference type="Pfam" id="PF01594">
    <property type="entry name" value="AI-2E_transport"/>
    <property type="match status" value="1"/>
</dbReference>
<feature type="transmembrane region" description="Helical" evidence="6">
    <location>
        <begin position="7"/>
        <end position="26"/>
    </location>
</feature>
<reference evidence="7 8" key="2">
    <citation type="journal article" date="2013" name="Biotechnol. Biofuels">
        <title>Global transcriptome analysis of Clostridium thermocellum ATCC 27405 during growth on dilute acid pretreated Populus and switchgrass.</title>
        <authorList>
            <person name="Wilson C.M."/>
            <person name="Rodriguez M.Jr."/>
            <person name="Johnson C.M."/>
            <person name="Martin S.L."/>
            <person name="Chu T.M."/>
            <person name="Wolfinger R.D."/>
            <person name="Hauser L.J."/>
            <person name="Land M.L."/>
            <person name="Klingeman D.M."/>
            <person name="Syed M.H."/>
            <person name="Ragauskas A.J."/>
            <person name="Tschaplinski T.J."/>
            <person name="Mielenz J.R."/>
            <person name="Brown S.D."/>
        </authorList>
    </citation>
    <scope>NUCLEOTIDE SEQUENCE [LARGE SCALE GENOMIC DNA]</scope>
    <source>
        <strain evidence="8">ATCC 27405 / DSM 1237 / JCM 9322 / NBRC 103400 / NCIMB 10682 / NRRL B-4536 / VPI 7372</strain>
    </source>
</reference>
<keyword evidence="3 6" id="KW-0812">Transmembrane</keyword>
<dbReference type="OrthoDB" id="9774361at2"/>
<keyword evidence="8" id="KW-1185">Reference proteome</keyword>
<feature type="transmembrane region" description="Helical" evidence="6">
    <location>
        <begin position="62"/>
        <end position="83"/>
    </location>
</feature>
<evidence type="ECO:0000256" key="2">
    <source>
        <dbReference type="ARBA" id="ARBA00009773"/>
    </source>
</evidence>
<evidence type="ECO:0000256" key="3">
    <source>
        <dbReference type="ARBA" id="ARBA00022692"/>
    </source>
</evidence>
<dbReference type="NCBIfam" id="TIGR02872">
    <property type="entry name" value="spore_ytvI"/>
    <property type="match status" value="1"/>
</dbReference>
<evidence type="ECO:0000313" key="8">
    <source>
        <dbReference type="Proteomes" id="UP000002145"/>
    </source>
</evidence>
<dbReference type="RefSeq" id="WP_011837944.1">
    <property type="nucleotide sequence ID" value="NC_009012.1"/>
</dbReference>
<feature type="transmembrane region" description="Helical" evidence="6">
    <location>
        <begin position="32"/>
        <end position="53"/>
    </location>
</feature>
<feature type="transmembrane region" description="Helical" evidence="6">
    <location>
        <begin position="241"/>
        <end position="268"/>
    </location>
</feature>
<evidence type="ECO:0000256" key="1">
    <source>
        <dbReference type="ARBA" id="ARBA00004141"/>
    </source>
</evidence>
<feature type="transmembrane region" description="Helical" evidence="6">
    <location>
        <begin position="275"/>
        <end position="295"/>
    </location>
</feature>
<feature type="transmembrane region" description="Helical" evidence="6">
    <location>
        <begin position="152"/>
        <end position="176"/>
    </location>
</feature>
<evidence type="ECO:0000256" key="6">
    <source>
        <dbReference type="SAM" id="Phobius"/>
    </source>
</evidence>
<dbReference type="eggNOG" id="COG0628">
    <property type="taxonomic scope" value="Bacteria"/>
</dbReference>
<protein>
    <submittedName>
        <fullName evidence="7">Sporulation integral membrane protein YtvI</fullName>
    </submittedName>
</protein>
<feature type="transmembrane region" description="Helical" evidence="6">
    <location>
        <begin position="315"/>
        <end position="337"/>
    </location>
</feature>